<evidence type="ECO:0000313" key="1">
    <source>
        <dbReference type="EMBL" id="KAG6608256.1"/>
    </source>
</evidence>
<dbReference type="Proteomes" id="UP000685013">
    <property type="component" value="Chromosome 1"/>
</dbReference>
<evidence type="ECO:0000313" key="2">
    <source>
        <dbReference type="Proteomes" id="UP000685013"/>
    </source>
</evidence>
<proteinExistence type="predicted"/>
<organism evidence="1 2">
    <name type="scientific">Cucurbita argyrosperma subsp. sororia</name>
    <dbReference type="NCBI Taxonomy" id="37648"/>
    <lineage>
        <taxon>Eukaryota</taxon>
        <taxon>Viridiplantae</taxon>
        <taxon>Streptophyta</taxon>
        <taxon>Embryophyta</taxon>
        <taxon>Tracheophyta</taxon>
        <taxon>Spermatophyta</taxon>
        <taxon>Magnoliopsida</taxon>
        <taxon>eudicotyledons</taxon>
        <taxon>Gunneridae</taxon>
        <taxon>Pentapetalae</taxon>
        <taxon>rosids</taxon>
        <taxon>fabids</taxon>
        <taxon>Cucurbitales</taxon>
        <taxon>Cucurbitaceae</taxon>
        <taxon>Cucurbiteae</taxon>
        <taxon>Cucurbita</taxon>
    </lineage>
</organism>
<keyword evidence="2" id="KW-1185">Reference proteome</keyword>
<dbReference type="AlphaFoldDB" id="A0AAV6P8N4"/>
<comment type="caution">
    <text evidence="1">The sequence shown here is derived from an EMBL/GenBank/DDBJ whole genome shotgun (WGS) entry which is preliminary data.</text>
</comment>
<reference evidence="1 2" key="1">
    <citation type="journal article" date="2021" name="Hortic Res">
        <title>The domestication of Cucurbita argyrosperma as revealed by the genome of its wild relative.</title>
        <authorList>
            <person name="Barrera-Redondo J."/>
            <person name="Sanchez-de la Vega G."/>
            <person name="Aguirre-Liguori J.A."/>
            <person name="Castellanos-Morales G."/>
            <person name="Gutierrez-Guerrero Y.T."/>
            <person name="Aguirre-Dugua X."/>
            <person name="Aguirre-Planter E."/>
            <person name="Tenaillon M.I."/>
            <person name="Lira-Saade R."/>
            <person name="Eguiarte L.E."/>
        </authorList>
    </citation>
    <scope>NUCLEOTIDE SEQUENCE [LARGE SCALE GENOMIC DNA]</scope>
    <source>
        <strain evidence="1">JBR-2021</strain>
    </source>
</reference>
<dbReference type="EMBL" id="JAGKQH010000001">
    <property type="protein sequence ID" value="KAG6608256.1"/>
    <property type="molecule type" value="Genomic_DNA"/>
</dbReference>
<sequence>MILDSSFYSSSYSISSLREEAGDEPDIQIYVLAEAEEDGKLSIGPVIVAGGILASARKTGMIPSPMLMIAINLLISKDGLVHVKFVANSFRCIKYSHSIHRDGNGGCR</sequence>
<gene>
    <name evidence="1" type="ORF">SDJN03_01598</name>
</gene>
<protein>
    <submittedName>
        <fullName evidence="1">Uncharacterized protein</fullName>
    </submittedName>
</protein>
<feature type="non-terminal residue" evidence="1">
    <location>
        <position position="1"/>
    </location>
</feature>
<accession>A0AAV6P8N4</accession>
<name>A0AAV6P8N4_9ROSI</name>